<evidence type="ECO:0000256" key="7">
    <source>
        <dbReference type="ARBA" id="ARBA00023242"/>
    </source>
</evidence>
<keyword evidence="6 9" id="KW-0698">rRNA processing</keyword>
<name>A0A899FWM2_9ASCO</name>
<dbReference type="PANTHER" id="PTHR12933">
    <property type="entry name" value="ORF PROTEIN-RELATED"/>
    <property type="match status" value="1"/>
</dbReference>
<dbReference type="OrthoDB" id="10264378at2759"/>
<dbReference type="InterPro" id="IPR053939">
    <property type="entry name" value="UTP25_C"/>
</dbReference>
<evidence type="ECO:0000256" key="1">
    <source>
        <dbReference type="ARBA" id="ARBA00002883"/>
    </source>
</evidence>
<dbReference type="PANTHER" id="PTHR12933:SF0">
    <property type="entry name" value="U3 SMALL NUCLEOLAR RNA-ASSOCIATED PROTEIN 25 HOMOLOG"/>
    <property type="match status" value="1"/>
</dbReference>
<evidence type="ECO:0000256" key="4">
    <source>
        <dbReference type="ARBA" id="ARBA00015422"/>
    </source>
</evidence>
<evidence type="ECO:0000313" key="12">
    <source>
        <dbReference type="EMBL" id="QSL65033.1"/>
    </source>
</evidence>
<evidence type="ECO:0000259" key="11">
    <source>
        <dbReference type="Pfam" id="PF22916"/>
    </source>
</evidence>
<evidence type="ECO:0000256" key="2">
    <source>
        <dbReference type="ARBA" id="ARBA00004604"/>
    </source>
</evidence>
<keyword evidence="7 9" id="KW-0539">Nucleus</keyword>
<comment type="function">
    <text evidence="1 9">DEAD-box RNA helicase-like protein required for pre-18S rRNA processing, specifically at sites A0, A1, and A2.</text>
</comment>
<dbReference type="GO" id="GO:0032040">
    <property type="term" value="C:small-subunit processome"/>
    <property type="evidence" value="ECO:0007669"/>
    <property type="project" value="TreeGrafter"/>
</dbReference>
<dbReference type="AlphaFoldDB" id="A0A899FWM2"/>
<dbReference type="Pfam" id="PF22916">
    <property type="entry name" value="UTP25_NTPase-like"/>
    <property type="match status" value="1"/>
</dbReference>
<dbReference type="Proteomes" id="UP000663699">
    <property type="component" value="Chromosome 4"/>
</dbReference>
<comment type="subcellular location">
    <subcellularLocation>
        <location evidence="2 9">Nucleus</location>
        <location evidence="2 9">Nucleolus</location>
    </subcellularLocation>
</comment>
<evidence type="ECO:0000256" key="6">
    <source>
        <dbReference type="ARBA" id="ARBA00022552"/>
    </source>
</evidence>
<dbReference type="GO" id="GO:0034511">
    <property type="term" value="F:U3 snoRNA binding"/>
    <property type="evidence" value="ECO:0007669"/>
    <property type="project" value="InterPro"/>
</dbReference>
<dbReference type="Pfam" id="PF06862">
    <property type="entry name" value="Utp25_C"/>
    <property type="match status" value="1"/>
</dbReference>
<dbReference type="InterPro" id="IPR010678">
    <property type="entry name" value="UTP25"/>
</dbReference>
<protein>
    <recommendedName>
        <fullName evidence="4 9">U3 small nucleolar RNA-associated protein 25</fullName>
        <shortName evidence="9">U3 snoRNA-associated protein 25</shortName>
    </recommendedName>
</protein>
<keyword evidence="13" id="KW-1185">Reference proteome</keyword>
<dbReference type="InterPro" id="IPR053940">
    <property type="entry name" value="UTP25_NTPase-like"/>
</dbReference>
<keyword evidence="8 9" id="KW-0687">Ribonucleoprotein</keyword>
<dbReference type="GO" id="GO:0000462">
    <property type="term" value="P:maturation of SSU-rRNA from tricistronic rRNA transcript (SSU-rRNA, 5.8S rRNA, LSU-rRNA)"/>
    <property type="evidence" value="ECO:0007669"/>
    <property type="project" value="TreeGrafter"/>
</dbReference>
<evidence type="ECO:0000256" key="9">
    <source>
        <dbReference type="RuleBase" id="RU365070"/>
    </source>
</evidence>
<feature type="domain" description="UTP25 C-terminal" evidence="10">
    <location>
        <begin position="474"/>
        <end position="658"/>
    </location>
</feature>
<dbReference type="InterPro" id="IPR027417">
    <property type="entry name" value="P-loop_NTPase"/>
</dbReference>
<gene>
    <name evidence="12" type="ORF">MERGE_002337</name>
</gene>
<evidence type="ECO:0000256" key="8">
    <source>
        <dbReference type="ARBA" id="ARBA00023274"/>
    </source>
</evidence>
<evidence type="ECO:0000256" key="3">
    <source>
        <dbReference type="ARBA" id="ARBA00009223"/>
    </source>
</evidence>
<dbReference type="EMBL" id="CP054535">
    <property type="protein sequence ID" value="QSL65033.1"/>
    <property type="molecule type" value="Genomic_DNA"/>
</dbReference>
<organism evidence="12 13">
    <name type="scientific">Pneumocystis wakefieldiae</name>
    <dbReference type="NCBI Taxonomy" id="38082"/>
    <lineage>
        <taxon>Eukaryota</taxon>
        <taxon>Fungi</taxon>
        <taxon>Dikarya</taxon>
        <taxon>Ascomycota</taxon>
        <taxon>Taphrinomycotina</taxon>
        <taxon>Pneumocystomycetes</taxon>
        <taxon>Pneumocystaceae</taxon>
        <taxon>Pneumocystis</taxon>
    </lineage>
</organism>
<dbReference type="GO" id="GO:0019843">
    <property type="term" value="F:rRNA binding"/>
    <property type="evidence" value="ECO:0007669"/>
    <property type="project" value="TreeGrafter"/>
</dbReference>
<proteinExistence type="inferred from homology"/>
<accession>A0A899FWM2</accession>
<comment type="subunit">
    <text evidence="9">Component of the ribosomal small subunit (SSU) processome composed of at least 40 protein subunits and snoRNA U3.</text>
</comment>
<reference evidence="12" key="1">
    <citation type="submission" date="2020-06" db="EMBL/GenBank/DDBJ databases">
        <title>Genomes of multiple members of Pneumocystis genus reveal paths to human pathogen Pneumocystis jirovecii.</title>
        <authorList>
            <person name="Cisse O.H."/>
            <person name="Ma L."/>
            <person name="Dekker J."/>
            <person name="Khil P."/>
            <person name="Jo J."/>
            <person name="Brenchley J."/>
            <person name="Blair R."/>
            <person name="Pahar B."/>
            <person name="Chabe M."/>
            <person name="Van Rompay K.A."/>
            <person name="Keesler R."/>
            <person name="Sukura A."/>
            <person name="Hirsch V."/>
            <person name="Kutty G."/>
            <person name="Liu Y."/>
            <person name="Peng L."/>
            <person name="Chen J."/>
            <person name="Song J."/>
            <person name="Weissenbacher-Lang C."/>
            <person name="Xu J."/>
            <person name="Upham N.S."/>
            <person name="Stajich J.E."/>
            <person name="Cuomo C.A."/>
            <person name="Cushion M.T."/>
            <person name="Kovacs J.A."/>
        </authorList>
    </citation>
    <scope>NUCLEOTIDE SEQUENCE</scope>
    <source>
        <strain evidence="12">2A</strain>
    </source>
</reference>
<evidence type="ECO:0000256" key="5">
    <source>
        <dbReference type="ARBA" id="ARBA00022517"/>
    </source>
</evidence>
<keyword evidence="5 9" id="KW-0690">Ribosome biogenesis</keyword>
<comment type="similarity">
    <text evidence="3 9">Belongs to the UTP25 family.</text>
</comment>
<sequence>MKANKKIKVLNITGKRHTSINKKLQNLEHIKAKKKIKVEDDPTIFRTVKITELQKPKKQEQKSAEKTENLKIYENIEEKNKNIELNNEVTSCSDSENYNFNNKENNIDPFYHHYQFPDEIKLKSFIEKANENKWIAKKTKIAKFEELIQYKLSESNNFGIELKVISSDTGNLKLKRKLRESFFKYQAIYHTLNSLTNIQHILAAPIFSYQDFLFTYLNYNNKKEVRVLYILHILNHIYKTRHYVLKNNEKIQRFQNSQIEYRDQGFTRPKILILLSTKNSCLEVVQTIIDISGTEQQENKKRFINEYSIEIDNINMSKPADYKNLFIGNTDDMFRIGIKITRKTLKIFSDFYNSDIILASPLGLRLLIDEKGKKKNRDYLSSIEITIIDNANALQMQNWEHVSYIFDNLNLLPNEIHDCDFSRVRNWYLDGNSRFLRQTLIFSEYMTPEINSLFMNSLFNISGKNKIKQKYKGSIEDVRYKIQQIFLRLHPSDPSADPDIKFSYFKASILPNIIRSKENGFIIFISSYFDFVRIRNYLNKEGTSFTFISEYSSNSDVSKARSYFNTRNKKILLYTERAHYYRRYNIKGANTIIFYSLPENPLFYPELIRFMNDTNENGNCNKQSKALFSKWDALKLERIVGSNRVSLMCHGTNDKFEFL</sequence>
<evidence type="ECO:0000313" key="13">
    <source>
        <dbReference type="Proteomes" id="UP000663699"/>
    </source>
</evidence>
<dbReference type="Gene3D" id="3.40.50.300">
    <property type="entry name" value="P-loop containing nucleotide triphosphate hydrolases"/>
    <property type="match status" value="1"/>
</dbReference>
<feature type="domain" description="UTP25 NTP hydrolase-like" evidence="11">
    <location>
        <begin position="209"/>
        <end position="464"/>
    </location>
</feature>
<evidence type="ECO:0000259" key="10">
    <source>
        <dbReference type="Pfam" id="PF06862"/>
    </source>
</evidence>